<dbReference type="Proteomes" id="UP001642483">
    <property type="component" value="Unassembled WGS sequence"/>
</dbReference>
<dbReference type="Pfam" id="PF07716">
    <property type="entry name" value="bZIP_2"/>
    <property type="match status" value="1"/>
</dbReference>
<dbReference type="InterPro" id="IPR052470">
    <property type="entry name" value="ER_Stress-Reg_TF"/>
</dbReference>
<proteinExistence type="predicted"/>
<sequence length="496" mass="54617">MPPTANPHMIVITPGTKLVTVPNSPKVEMDYTNEGTSLPKYAIGLFNSNGSGPRKRKRLTHLTPEEKIMRRKLKNRVAAQTARDRKKMRMESLEETVHKAQQQAKDLLDVNMQLLERAEALERENAELRSRLGLEETKAVSTVSGNRQTVERIKVEFDDAIADSQNHFCQLPDSILSPDESSDESDSRLNQELYSSQCDSEANPLCLTTMECVSPEPAVFGEHGMERLIPPQQEAVKPSLIHSKIGATVNAGSFMGEAADRSTGLDSTNKSSMNGVTQEQLDSIKELINIDHLYSKPSESKAKQSTSISESSAKRPSFKVQLSRSTRLTKLIKQPSSSIVKVDSSEEKPIALFEETAQARTTDLLEKKDSSPTKASSGAKHPMLCNIKQEMDTSAPQPTLLAFDYLDAELDNILFDCESNDSLETSSLVSPICDNMDTSSISNPDHVSDACGSPLSLETPSPMSDLLDPFSTTNTLEYDFFNDSVSVELFPQLAVI</sequence>
<dbReference type="PROSITE" id="PS50217">
    <property type="entry name" value="BZIP"/>
    <property type="match status" value="1"/>
</dbReference>
<dbReference type="InterPro" id="IPR004827">
    <property type="entry name" value="bZIP"/>
</dbReference>
<keyword evidence="2" id="KW-0805">Transcription regulation</keyword>
<gene>
    <name evidence="10" type="ORF">CVLEPA_LOCUS7720</name>
</gene>
<feature type="domain" description="BZIP" evidence="9">
    <location>
        <begin position="65"/>
        <end position="128"/>
    </location>
</feature>
<evidence type="ECO:0000259" key="9">
    <source>
        <dbReference type="PROSITE" id="PS50217"/>
    </source>
</evidence>
<feature type="region of interest" description="Disordered" evidence="8">
    <location>
        <begin position="295"/>
        <end position="319"/>
    </location>
</feature>
<protein>
    <recommendedName>
        <fullName evidence="6">X-box-binding protein 1</fullName>
    </recommendedName>
</protein>
<evidence type="ECO:0000256" key="3">
    <source>
        <dbReference type="ARBA" id="ARBA00023125"/>
    </source>
</evidence>
<evidence type="ECO:0000256" key="8">
    <source>
        <dbReference type="SAM" id="MobiDB-lite"/>
    </source>
</evidence>
<evidence type="ECO:0000313" key="11">
    <source>
        <dbReference type="Proteomes" id="UP001642483"/>
    </source>
</evidence>
<dbReference type="CDD" id="cd14691">
    <property type="entry name" value="bZIP_XBP1"/>
    <property type="match status" value="1"/>
</dbReference>
<dbReference type="SMART" id="SM00338">
    <property type="entry name" value="BRLZ"/>
    <property type="match status" value="1"/>
</dbReference>
<evidence type="ECO:0000256" key="2">
    <source>
        <dbReference type="ARBA" id="ARBA00023015"/>
    </source>
</evidence>
<dbReference type="PANTHER" id="PTHR46542:SF1">
    <property type="entry name" value="X-BOX BINDING PROTEIN 1"/>
    <property type="match status" value="1"/>
</dbReference>
<dbReference type="PROSITE" id="PS00036">
    <property type="entry name" value="BZIP_BASIC"/>
    <property type="match status" value="1"/>
</dbReference>
<keyword evidence="7" id="KW-0175">Coiled coil</keyword>
<organism evidence="10 11">
    <name type="scientific">Clavelina lepadiformis</name>
    <name type="common">Light-bulb sea squirt</name>
    <name type="synonym">Ascidia lepadiformis</name>
    <dbReference type="NCBI Taxonomy" id="159417"/>
    <lineage>
        <taxon>Eukaryota</taxon>
        <taxon>Metazoa</taxon>
        <taxon>Chordata</taxon>
        <taxon>Tunicata</taxon>
        <taxon>Ascidiacea</taxon>
        <taxon>Aplousobranchia</taxon>
        <taxon>Clavelinidae</taxon>
        <taxon>Clavelina</taxon>
    </lineage>
</organism>
<keyword evidence="4" id="KW-0804">Transcription</keyword>
<dbReference type="InterPro" id="IPR046347">
    <property type="entry name" value="bZIP_sf"/>
</dbReference>
<comment type="caution">
    <text evidence="10">The sequence shown here is derived from an EMBL/GenBank/DDBJ whole genome shotgun (WGS) entry which is preliminary data.</text>
</comment>
<dbReference type="SUPFAM" id="SSF57959">
    <property type="entry name" value="Leucine zipper domain"/>
    <property type="match status" value="1"/>
</dbReference>
<accession>A0ABP0FG93</accession>
<keyword evidence="5" id="KW-0539">Nucleus</keyword>
<evidence type="ECO:0000256" key="1">
    <source>
        <dbReference type="ARBA" id="ARBA00022843"/>
    </source>
</evidence>
<dbReference type="Gene3D" id="1.20.5.170">
    <property type="match status" value="1"/>
</dbReference>
<feature type="coiled-coil region" evidence="7">
    <location>
        <begin position="83"/>
        <end position="138"/>
    </location>
</feature>
<evidence type="ECO:0000313" key="10">
    <source>
        <dbReference type="EMBL" id="CAK8677721.1"/>
    </source>
</evidence>
<evidence type="ECO:0000256" key="6">
    <source>
        <dbReference type="ARBA" id="ARBA00040165"/>
    </source>
</evidence>
<evidence type="ECO:0000256" key="5">
    <source>
        <dbReference type="ARBA" id="ARBA00023242"/>
    </source>
</evidence>
<evidence type="ECO:0000256" key="7">
    <source>
        <dbReference type="SAM" id="Coils"/>
    </source>
</evidence>
<feature type="region of interest" description="Disordered" evidence="8">
    <location>
        <begin position="171"/>
        <end position="191"/>
    </location>
</feature>
<keyword evidence="11" id="KW-1185">Reference proteome</keyword>
<keyword evidence="3" id="KW-0238">DNA-binding</keyword>
<evidence type="ECO:0000256" key="4">
    <source>
        <dbReference type="ARBA" id="ARBA00023163"/>
    </source>
</evidence>
<name>A0ABP0FG93_CLALP</name>
<reference evidence="10 11" key="1">
    <citation type="submission" date="2024-02" db="EMBL/GenBank/DDBJ databases">
        <authorList>
            <person name="Daric V."/>
            <person name="Darras S."/>
        </authorList>
    </citation>
    <scope>NUCLEOTIDE SEQUENCE [LARGE SCALE GENOMIC DNA]</scope>
</reference>
<dbReference type="PANTHER" id="PTHR46542">
    <property type="entry name" value="X-BOX BINDING PROTEIN 1"/>
    <property type="match status" value="1"/>
</dbReference>
<dbReference type="EMBL" id="CAWYQH010000046">
    <property type="protein sequence ID" value="CAK8677721.1"/>
    <property type="molecule type" value="Genomic_DNA"/>
</dbReference>
<keyword evidence="1" id="KW-0832">Ubl conjugation</keyword>